<evidence type="ECO:0000256" key="3">
    <source>
        <dbReference type="PROSITE-ProRule" id="PRU00283"/>
    </source>
</evidence>
<keyword evidence="7" id="KW-1185">Reference proteome</keyword>
<dbReference type="Proteomes" id="UP000631114">
    <property type="component" value="Unassembled WGS sequence"/>
</dbReference>
<organism evidence="6 7">
    <name type="scientific">Coptis chinensis</name>
    <dbReference type="NCBI Taxonomy" id="261450"/>
    <lineage>
        <taxon>Eukaryota</taxon>
        <taxon>Viridiplantae</taxon>
        <taxon>Streptophyta</taxon>
        <taxon>Embryophyta</taxon>
        <taxon>Tracheophyta</taxon>
        <taxon>Spermatophyta</taxon>
        <taxon>Magnoliopsida</taxon>
        <taxon>Ranunculales</taxon>
        <taxon>Ranunculaceae</taxon>
        <taxon>Coptidoideae</taxon>
        <taxon>Coptis</taxon>
    </lineage>
</organism>
<evidence type="ECO:0000256" key="1">
    <source>
        <dbReference type="ARBA" id="ARBA00023054"/>
    </source>
</evidence>
<dbReference type="GO" id="GO:0007018">
    <property type="term" value="P:microtubule-based movement"/>
    <property type="evidence" value="ECO:0007669"/>
    <property type="project" value="InterPro"/>
</dbReference>
<dbReference type="PROSITE" id="PS50067">
    <property type="entry name" value="KINESIN_MOTOR_2"/>
    <property type="match status" value="1"/>
</dbReference>
<evidence type="ECO:0000313" key="7">
    <source>
        <dbReference type="Proteomes" id="UP000631114"/>
    </source>
</evidence>
<evidence type="ECO:0000313" key="6">
    <source>
        <dbReference type="EMBL" id="KAF9606944.1"/>
    </source>
</evidence>
<comment type="caution">
    <text evidence="6">The sequence shown here is derived from an EMBL/GenBank/DDBJ whole genome shotgun (WGS) entry which is preliminary data.</text>
</comment>
<dbReference type="SUPFAM" id="SSF52540">
    <property type="entry name" value="P-loop containing nucleoside triphosphate hydrolases"/>
    <property type="match status" value="1"/>
</dbReference>
<gene>
    <name evidence="6" type="ORF">IFM89_030242</name>
</gene>
<dbReference type="GO" id="GO:0005524">
    <property type="term" value="F:ATP binding"/>
    <property type="evidence" value="ECO:0007669"/>
    <property type="project" value="InterPro"/>
</dbReference>
<dbReference type="OrthoDB" id="1741208at2759"/>
<dbReference type="PANTHER" id="PTHR47968">
    <property type="entry name" value="CENTROMERE PROTEIN E"/>
    <property type="match status" value="1"/>
</dbReference>
<sequence length="285" mass="33035">TVVSYGQTNRLGKHIRCLTLVIDYILPKRGYLFFGLKEEIVATQEQVLDLMEFGECIVLPRLSLPHLFFVCFFWQSNWGHVPYRDSKLTRILQPSLGGNANTAIICNITLAQIHADETKSSIQFESRALRVTNCARVNKILTDAALLKRQKKEIEKLRARLVLMQSILERRFSTCGTHCYRFYYVLSELERELIALELQEEKKAQAFRERRLQEQARKIENLSSMVLNSSVDENHFTHKKGKRRETWCPNVMSHDTRGKNLMCGKNLSSRSQGPTQFVDQIFAHV</sequence>
<proteinExistence type="inferred from homology"/>
<feature type="domain" description="Kinesin motor" evidence="5">
    <location>
        <begin position="1"/>
        <end position="131"/>
    </location>
</feature>
<dbReference type="EMBL" id="JADFTS010000005">
    <property type="protein sequence ID" value="KAF9606944.1"/>
    <property type="molecule type" value="Genomic_DNA"/>
</dbReference>
<dbReference type="Pfam" id="PF00225">
    <property type="entry name" value="Kinesin"/>
    <property type="match status" value="1"/>
</dbReference>
<keyword evidence="1 4" id="KW-0175">Coiled coil</keyword>
<dbReference type="AlphaFoldDB" id="A0A835HXE3"/>
<comment type="caution">
    <text evidence="3">Lacks conserved residue(s) required for the propagation of feature annotation.</text>
</comment>
<feature type="coiled-coil region" evidence="4">
    <location>
        <begin position="147"/>
        <end position="216"/>
    </location>
</feature>
<evidence type="ECO:0000256" key="4">
    <source>
        <dbReference type="SAM" id="Coils"/>
    </source>
</evidence>
<dbReference type="Gene3D" id="1.20.58.1980">
    <property type="match status" value="1"/>
</dbReference>
<accession>A0A835HXE3</accession>
<reference evidence="6 7" key="1">
    <citation type="submission" date="2020-10" db="EMBL/GenBank/DDBJ databases">
        <title>The Coptis chinensis genome and diversification of protoberbering-type alkaloids.</title>
        <authorList>
            <person name="Wang B."/>
            <person name="Shu S."/>
            <person name="Song C."/>
            <person name="Liu Y."/>
        </authorList>
    </citation>
    <scope>NUCLEOTIDE SEQUENCE [LARGE SCALE GENOMIC DNA]</scope>
    <source>
        <strain evidence="6">HL-2020</strain>
        <tissue evidence="6">Leaf</tissue>
    </source>
</reference>
<dbReference type="InterPro" id="IPR001752">
    <property type="entry name" value="Kinesin_motor_dom"/>
</dbReference>
<evidence type="ECO:0000259" key="5">
    <source>
        <dbReference type="PROSITE" id="PS50067"/>
    </source>
</evidence>
<keyword evidence="2" id="KW-0505">Motor protein</keyword>
<dbReference type="GO" id="GO:0008017">
    <property type="term" value="F:microtubule binding"/>
    <property type="evidence" value="ECO:0007669"/>
    <property type="project" value="InterPro"/>
</dbReference>
<dbReference type="PANTHER" id="PTHR47968:SF75">
    <property type="entry name" value="CENTROMERE-ASSOCIATED PROTEIN E"/>
    <property type="match status" value="1"/>
</dbReference>
<name>A0A835HXE3_9MAGN</name>
<evidence type="ECO:0000256" key="2">
    <source>
        <dbReference type="ARBA" id="ARBA00023175"/>
    </source>
</evidence>
<dbReference type="GO" id="GO:0003777">
    <property type="term" value="F:microtubule motor activity"/>
    <property type="evidence" value="ECO:0007669"/>
    <property type="project" value="InterPro"/>
</dbReference>
<dbReference type="InterPro" id="IPR027640">
    <property type="entry name" value="Kinesin-like_fam"/>
</dbReference>
<feature type="non-terminal residue" evidence="6">
    <location>
        <position position="285"/>
    </location>
</feature>
<protein>
    <recommendedName>
        <fullName evidence="5">Kinesin motor domain-containing protein</fullName>
    </recommendedName>
</protein>
<comment type="similarity">
    <text evidence="3">Belongs to the TRAFAC class myosin-kinesin ATPase superfamily. Kinesin family.</text>
</comment>
<dbReference type="InterPro" id="IPR027417">
    <property type="entry name" value="P-loop_NTPase"/>
</dbReference>